<dbReference type="InterPro" id="IPR008040">
    <property type="entry name" value="Hydant_A_N"/>
</dbReference>
<evidence type="ECO:0000259" key="4">
    <source>
        <dbReference type="Pfam" id="PF05378"/>
    </source>
</evidence>
<dbReference type="Pfam" id="PF05378">
    <property type="entry name" value="Hydant_A_N"/>
    <property type="match status" value="1"/>
</dbReference>
<dbReference type="PANTHER" id="PTHR11365:SF23">
    <property type="entry name" value="HYPOTHETICAL 5-OXOPROLINASE (EUROFUNG)-RELATED"/>
    <property type="match status" value="1"/>
</dbReference>
<evidence type="ECO:0000313" key="5">
    <source>
        <dbReference type="EMBL" id="USI74325.1"/>
    </source>
</evidence>
<name>A0ABY4XBR3_9SPHN</name>
<dbReference type="Pfam" id="PF02538">
    <property type="entry name" value="Hydantoinase_B"/>
    <property type="match status" value="1"/>
</dbReference>
<comment type="similarity">
    <text evidence="1">Belongs to the oxoprolinase family.</text>
</comment>
<feature type="domain" description="Hydantoinase/oxoprolinase N-terminal" evidence="4">
    <location>
        <begin position="5"/>
        <end position="175"/>
    </location>
</feature>
<dbReference type="RefSeq" id="WP_252168128.1">
    <property type="nucleotide sequence ID" value="NZ_CP084930.1"/>
</dbReference>
<sequence>MRWYFWIDRGGTFTDVVAVDPAGRLHTAKLLSEDPQRREDAAVAAIRMLAGDVPADADIRIGTTVATNALLERKGAPVLLAITRGFGDALTIGTQERPQLFARAIRRAPPIHARVLEIDERVTAEGAVLTPLDEAAAAAGFAAARAEGLTAVAIVLMHGYRHSAHEQRLAALARAAGFTQISVSHEVGPLIKLIGRGDTSVADAYLSPVLRRYVDGLEAALGRAPLFMQSNGGLADGAAFRGKDAILSGPAGGIVGMARTAAEAGETRVIGFDMGGTSTDVSLFAGAYERDNETIVAGARIRAPMMRIHTVAAGGGSICGFADGRLTVGPHSAGAVPGPACYGRGGPLTVTDCNLVLGKIQPAFFPRLFGPQGDAPLDRAAAEARLGAVAAAAGLSPEATAEGLIAIAVAGMANAIKAISVARGHDARRFALACFGGAGGQHACLVADALGMDRVILHPLAGVLSAYGIGLADRSLVRERTLGLPLAAPGIDAAAAALAEEAAAALAAQGLDRAAITTRIEAHCRLDGQDGGIAVPFGPAPAMRAAFEEAHRARFGFAAEGAPLLDMLRVEAVLPAAAPMPAVTAGPGGPAEAHVRTRMAGVEQDTPVHQRAALAADAEIAGPALIVDPLSTIVIEPGWRGRLVAGGTLRLERAAPRRADAVRSADADPVRLEIFSGLFMAIAEEMGAALQHSASSVNIRERLDFSCALFDAEGHLIANAPHIPVHLGSMGDSVRTLIARRGESLRPGQAFAINAPYDGGTHLPDITVILPVFADDDAPGRPSFFVAARGHHADIGGITPGSMPAESRSIAEEGVVFDTVLLADHDGFREAAVRAVLASGPWPARNPAMNIADLKAQIAACARGAEGLRGLCADHGAAVVRAYMRHVQAQSAAAVRRLLAGLQSGSFAYALDNGAEVRVAVTVEGAGATIDFAGTSPQQPTNFNAPRAVVRAAVLYVLRTLIDEPVPLNDGCLAPVTLRIPEGSMLDPRPPAAVVAGNVEVSQVVTDALFGAFGAMAAAQGTMNNLTFGDARHQYYETIAGGAGAGPDFEGAAAVQTHMTNSRMTDPEVLEQRFPVLVERFAIRRGSGGAGRRRGGDGAVRVLRFRAPMQLSILANRRRVPPFGLAGGAPGALGVTRIERADGSVEPLAGTAAVAVAPGDAIRIETPGGGGYGAA</sequence>
<dbReference type="InterPro" id="IPR045079">
    <property type="entry name" value="Oxoprolinase-like"/>
</dbReference>
<dbReference type="Pfam" id="PF01968">
    <property type="entry name" value="Hydantoinase_A"/>
    <property type="match status" value="1"/>
</dbReference>
<accession>A0ABY4XBR3</accession>
<keyword evidence="6" id="KW-1185">Reference proteome</keyword>
<gene>
    <name evidence="5" type="ORF">LHA26_07720</name>
</gene>
<feature type="domain" description="Hydantoinase B/oxoprolinase" evidence="3">
    <location>
        <begin position="668"/>
        <end position="1174"/>
    </location>
</feature>
<dbReference type="PANTHER" id="PTHR11365">
    <property type="entry name" value="5-OXOPROLINASE RELATED"/>
    <property type="match status" value="1"/>
</dbReference>
<dbReference type="EMBL" id="CP084930">
    <property type="protein sequence ID" value="USI74325.1"/>
    <property type="molecule type" value="Genomic_DNA"/>
</dbReference>
<dbReference type="InterPro" id="IPR003692">
    <property type="entry name" value="Hydantoinase_B"/>
</dbReference>
<evidence type="ECO:0000256" key="1">
    <source>
        <dbReference type="ARBA" id="ARBA00010403"/>
    </source>
</evidence>
<dbReference type="Proteomes" id="UP001056937">
    <property type="component" value="Chromosome 1"/>
</dbReference>
<protein>
    <submittedName>
        <fullName evidence="5">Hydantoinase B/oxoprolinase family protein</fullName>
    </submittedName>
</protein>
<proteinExistence type="inferred from homology"/>
<evidence type="ECO:0000259" key="2">
    <source>
        <dbReference type="Pfam" id="PF01968"/>
    </source>
</evidence>
<reference evidence="5" key="1">
    <citation type="journal article" date="2022" name="Toxins">
        <title>Genomic Analysis of Sphingopyxis sp. USTB-05 for Biodegrading Cyanobacterial Hepatotoxins.</title>
        <authorList>
            <person name="Liu C."/>
            <person name="Xu Q."/>
            <person name="Zhao Z."/>
            <person name="Zhang H."/>
            <person name="Liu X."/>
            <person name="Yin C."/>
            <person name="Liu Y."/>
            <person name="Yan H."/>
        </authorList>
    </citation>
    <scope>NUCLEOTIDE SEQUENCE</scope>
    <source>
        <strain evidence="5">NBD5</strain>
    </source>
</reference>
<evidence type="ECO:0000259" key="3">
    <source>
        <dbReference type="Pfam" id="PF02538"/>
    </source>
</evidence>
<organism evidence="5 6">
    <name type="scientific">Sphingomonas morindae</name>
    <dbReference type="NCBI Taxonomy" id="1541170"/>
    <lineage>
        <taxon>Bacteria</taxon>
        <taxon>Pseudomonadati</taxon>
        <taxon>Pseudomonadota</taxon>
        <taxon>Alphaproteobacteria</taxon>
        <taxon>Sphingomonadales</taxon>
        <taxon>Sphingomonadaceae</taxon>
        <taxon>Sphingomonas</taxon>
    </lineage>
</organism>
<feature type="domain" description="Hydantoinase A/oxoprolinase" evidence="2">
    <location>
        <begin position="196"/>
        <end position="473"/>
    </location>
</feature>
<dbReference type="InterPro" id="IPR002821">
    <property type="entry name" value="Hydantoinase_A"/>
</dbReference>
<evidence type="ECO:0000313" key="6">
    <source>
        <dbReference type="Proteomes" id="UP001056937"/>
    </source>
</evidence>